<dbReference type="AlphaFoldDB" id="A0AAP2W4M9"/>
<keyword evidence="1" id="KW-0812">Transmembrane</keyword>
<reference evidence="2 3" key="1">
    <citation type="submission" date="2017-11" db="EMBL/GenBank/DDBJ databases">
        <title>Isolation and Characterization of Family Methanocellaceae Species from Potential Methane Hydrate Area Offshore Southwestern Taiwan.</title>
        <authorList>
            <person name="Zhang W.-L."/>
            <person name="Chen W.-C."/>
            <person name="Lai M.-C."/>
            <person name="Chen S.-C."/>
        </authorList>
    </citation>
    <scope>NUCLEOTIDE SEQUENCE [LARGE SCALE GENOMIC DNA]</scope>
    <source>
        <strain evidence="2 3">CWC-04</strain>
    </source>
</reference>
<organism evidence="2 3">
    <name type="scientific">Methanooceanicella nereidis</name>
    <dbReference type="NCBI Taxonomy" id="2052831"/>
    <lineage>
        <taxon>Archaea</taxon>
        <taxon>Methanobacteriati</taxon>
        <taxon>Methanobacteriota</taxon>
        <taxon>Stenosarchaea group</taxon>
        <taxon>Methanomicrobia</taxon>
        <taxon>Methanocellales</taxon>
        <taxon>Methanocellaceae</taxon>
        <taxon>Methanooceanicella</taxon>
    </lineage>
</organism>
<gene>
    <name evidence="2" type="ORF">CUJ83_00320</name>
</gene>
<dbReference type="RefSeq" id="WP_230739240.1">
    <property type="nucleotide sequence ID" value="NZ_PGCK01000001.1"/>
</dbReference>
<sequence>MSMKDADTKLLAAVTGSLFGIILQRAGASNYDKLTGMLGFSDTHLLKMMITAIGTASVGIYALSLKGIEHFTIKPFKILMMTVGGLLFGTGFALNGYCPGTGIVAAVEGKKDALIAMIGGILGSIVYVFLKPSIDKQLSKPDYGKITVDGIIKQDKMITALIFGASMILLAYFIDLAERSIKK</sequence>
<evidence type="ECO:0000256" key="1">
    <source>
        <dbReference type="SAM" id="Phobius"/>
    </source>
</evidence>
<evidence type="ECO:0008006" key="4">
    <source>
        <dbReference type="Google" id="ProtNLM"/>
    </source>
</evidence>
<name>A0AAP2W4M9_9EURY</name>
<dbReference type="Pfam" id="PF04143">
    <property type="entry name" value="Sulf_transp"/>
    <property type="match status" value="1"/>
</dbReference>
<evidence type="ECO:0000313" key="3">
    <source>
        <dbReference type="Proteomes" id="UP001320159"/>
    </source>
</evidence>
<proteinExistence type="predicted"/>
<dbReference type="InterPro" id="IPR007272">
    <property type="entry name" value="Sulf_transp_TsuA/YedE"/>
</dbReference>
<dbReference type="EMBL" id="PGCK01000001">
    <property type="protein sequence ID" value="MCD1293442.1"/>
    <property type="molecule type" value="Genomic_DNA"/>
</dbReference>
<feature type="transmembrane region" description="Helical" evidence="1">
    <location>
        <begin position="44"/>
        <end position="64"/>
    </location>
</feature>
<keyword evidence="3" id="KW-1185">Reference proteome</keyword>
<evidence type="ECO:0000313" key="2">
    <source>
        <dbReference type="EMBL" id="MCD1293442.1"/>
    </source>
</evidence>
<dbReference type="Proteomes" id="UP001320159">
    <property type="component" value="Unassembled WGS sequence"/>
</dbReference>
<feature type="transmembrane region" description="Helical" evidence="1">
    <location>
        <begin position="157"/>
        <end position="174"/>
    </location>
</feature>
<comment type="caution">
    <text evidence="2">The sequence shown here is derived from an EMBL/GenBank/DDBJ whole genome shotgun (WGS) entry which is preliminary data.</text>
</comment>
<protein>
    <recommendedName>
        <fullName evidence="4">Sulphur transport domain-containing protein</fullName>
    </recommendedName>
</protein>
<keyword evidence="1" id="KW-0472">Membrane</keyword>
<feature type="transmembrane region" description="Helical" evidence="1">
    <location>
        <begin position="114"/>
        <end position="130"/>
    </location>
</feature>
<keyword evidence="1" id="KW-1133">Transmembrane helix</keyword>
<accession>A0AAP2W4M9</accession>